<dbReference type="SUPFAM" id="SSF46689">
    <property type="entry name" value="Homeodomain-like"/>
    <property type="match status" value="1"/>
</dbReference>
<organism evidence="5 6">
    <name type="scientific">Paucihalobacter ruber</name>
    <dbReference type="NCBI Taxonomy" id="2567861"/>
    <lineage>
        <taxon>Bacteria</taxon>
        <taxon>Pseudomonadati</taxon>
        <taxon>Bacteroidota</taxon>
        <taxon>Flavobacteriia</taxon>
        <taxon>Flavobacteriales</taxon>
        <taxon>Flavobacteriaceae</taxon>
        <taxon>Paucihalobacter</taxon>
    </lineage>
</organism>
<dbReference type="Pfam" id="PF12833">
    <property type="entry name" value="HTH_18"/>
    <property type="match status" value="1"/>
</dbReference>
<reference evidence="5 6" key="1">
    <citation type="submission" date="2019-06" db="EMBL/GenBank/DDBJ databases">
        <title>Flavobacteriaceae Paucihalobacterium erythroidium CWB-1, complete genome.</title>
        <authorList>
            <person name="Wu S."/>
        </authorList>
    </citation>
    <scope>NUCLEOTIDE SEQUENCE [LARGE SCALE GENOMIC DNA]</scope>
    <source>
        <strain evidence="5 6">CWB-1</strain>
    </source>
</reference>
<evidence type="ECO:0000313" key="5">
    <source>
        <dbReference type="EMBL" id="TPV32749.1"/>
    </source>
</evidence>
<dbReference type="RefSeq" id="WP_140990496.1">
    <property type="nucleotide sequence ID" value="NZ_VHIQ01000005.1"/>
</dbReference>
<dbReference type="GO" id="GO:0003700">
    <property type="term" value="F:DNA-binding transcription factor activity"/>
    <property type="evidence" value="ECO:0007669"/>
    <property type="project" value="InterPro"/>
</dbReference>
<name>A0A506PGL6_9FLAO</name>
<comment type="caution">
    <text evidence="5">The sequence shown here is derived from an EMBL/GenBank/DDBJ whole genome shotgun (WGS) entry which is preliminary data.</text>
</comment>
<dbReference type="OrthoDB" id="1096411at2"/>
<feature type="domain" description="HTH araC/xylS-type" evidence="4">
    <location>
        <begin position="169"/>
        <end position="267"/>
    </location>
</feature>
<accession>A0A506PGL6</accession>
<dbReference type="GO" id="GO:0043565">
    <property type="term" value="F:sequence-specific DNA binding"/>
    <property type="evidence" value="ECO:0007669"/>
    <property type="project" value="InterPro"/>
</dbReference>
<dbReference type="SMART" id="SM00342">
    <property type="entry name" value="HTH_ARAC"/>
    <property type="match status" value="1"/>
</dbReference>
<keyword evidence="1" id="KW-0805">Transcription regulation</keyword>
<evidence type="ECO:0000256" key="2">
    <source>
        <dbReference type="ARBA" id="ARBA00023125"/>
    </source>
</evidence>
<dbReference type="PROSITE" id="PS01124">
    <property type="entry name" value="HTH_ARAC_FAMILY_2"/>
    <property type="match status" value="1"/>
</dbReference>
<proteinExistence type="predicted"/>
<evidence type="ECO:0000313" key="6">
    <source>
        <dbReference type="Proteomes" id="UP000317332"/>
    </source>
</evidence>
<sequence>MNSDTIKISRITKKITSKQKEDCCVLCWVKNEVEALIINQQQYRNIANSIFFLGPELQWQILNNDHFTSNGYIIYLPKSILNNPIFKNLHINEVRFFSNGEIPKINLAPGIEKRIQAIIEMLDELVSTNLKNKEDAILALLKTLFIYCDGKCNIKSVITDNNARSALVYKFKKMVDQHISEFHKVSEYANLLHISNKYLNECVNDVLGVNAKSLIDEQLVMQSRHALKFTDRTVKEIAYDLGFSSPDYFSSFCKKHMGLAPSEFRRL</sequence>
<dbReference type="PANTHER" id="PTHR43280:SF32">
    <property type="entry name" value="TRANSCRIPTIONAL REGULATORY PROTEIN"/>
    <property type="match status" value="1"/>
</dbReference>
<dbReference type="InterPro" id="IPR009057">
    <property type="entry name" value="Homeodomain-like_sf"/>
</dbReference>
<dbReference type="Gene3D" id="1.10.10.60">
    <property type="entry name" value="Homeodomain-like"/>
    <property type="match status" value="1"/>
</dbReference>
<dbReference type="InterPro" id="IPR018060">
    <property type="entry name" value="HTH_AraC"/>
</dbReference>
<dbReference type="InterPro" id="IPR020449">
    <property type="entry name" value="Tscrpt_reg_AraC-type_HTH"/>
</dbReference>
<evidence type="ECO:0000256" key="3">
    <source>
        <dbReference type="ARBA" id="ARBA00023163"/>
    </source>
</evidence>
<evidence type="ECO:0000259" key="4">
    <source>
        <dbReference type="PROSITE" id="PS01124"/>
    </source>
</evidence>
<dbReference type="PRINTS" id="PR00032">
    <property type="entry name" value="HTHARAC"/>
</dbReference>
<evidence type="ECO:0000256" key="1">
    <source>
        <dbReference type="ARBA" id="ARBA00023015"/>
    </source>
</evidence>
<gene>
    <name evidence="5" type="ORF">FJ651_10560</name>
</gene>
<dbReference type="AlphaFoldDB" id="A0A506PGL6"/>
<keyword evidence="2" id="KW-0238">DNA-binding</keyword>
<keyword evidence="6" id="KW-1185">Reference proteome</keyword>
<protein>
    <submittedName>
        <fullName evidence="5">Helix-turn-helix domain-containing protein</fullName>
    </submittedName>
</protein>
<dbReference type="EMBL" id="VHIQ01000005">
    <property type="protein sequence ID" value="TPV32749.1"/>
    <property type="molecule type" value="Genomic_DNA"/>
</dbReference>
<dbReference type="Proteomes" id="UP000317332">
    <property type="component" value="Unassembled WGS sequence"/>
</dbReference>
<keyword evidence="3" id="KW-0804">Transcription</keyword>
<dbReference type="PANTHER" id="PTHR43280">
    <property type="entry name" value="ARAC-FAMILY TRANSCRIPTIONAL REGULATOR"/>
    <property type="match status" value="1"/>
</dbReference>